<evidence type="ECO:0000256" key="3">
    <source>
        <dbReference type="ARBA" id="ARBA00022840"/>
    </source>
</evidence>
<dbReference type="Pfam" id="PF00012">
    <property type="entry name" value="HSP70"/>
    <property type="match status" value="2"/>
</dbReference>
<organism evidence="9 10">
    <name type="scientific">Paractinoplanes rishiriensis</name>
    <dbReference type="NCBI Taxonomy" id="1050105"/>
    <lineage>
        <taxon>Bacteria</taxon>
        <taxon>Bacillati</taxon>
        <taxon>Actinomycetota</taxon>
        <taxon>Actinomycetes</taxon>
        <taxon>Micromonosporales</taxon>
        <taxon>Micromonosporaceae</taxon>
        <taxon>Paractinoplanes</taxon>
    </lineage>
</organism>
<dbReference type="PROSITE" id="PS01036">
    <property type="entry name" value="HSP70_3"/>
    <property type="match status" value="1"/>
</dbReference>
<dbReference type="InterPro" id="IPR018181">
    <property type="entry name" value="Heat_shock_70_CS"/>
</dbReference>
<dbReference type="AlphaFoldDB" id="A0A919K786"/>
<evidence type="ECO:0000256" key="1">
    <source>
        <dbReference type="ARBA" id="ARBA00007381"/>
    </source>
</evidence>
<feature type="compositionally biased region" description="Low complexity" evidence="7">
    <location>
        <begin position="471"/>
        <end position="481"/>
    </location>
</feature>
<dbReference type="PRINTS" id="PR00301">
    <property type="entry name" value="HEATSHOCK70"/>
</dbReference>
<evidence type="ECO:0000256" key="5">
    <source>
        <dbReference type="ARBA" id="ARBA00023186"/>
    </source>
</evidence>
<comment type="similarity">
    <text evidence="1 6">Belongs to the heat shock protein 70 family.</text>
</comment>
<dbReference type="GO" id="GO:0140662">
    <property type="term" value="F:ATP-dependent protein folding chaperone"/>
    <property type="evidence" value="ECO:0007669"/>
    <property type="project" value="InterPro"/>
</dbReference>
<dbReference type="RefSeq" id="WP_203787213.1">
    <property type="nucleotide sequence ID" value="NZ_BOMV01000078.1"/>
</dbReference>
<reference evidence="9" key="1">
    <citation type="submission" date="2021-01" db="EMBL/GenBank/DDBJ databases">
        <title>Whole genome shotgun sequence of Actinoplanes rishiriensis NBRC 108556.</title>
        <authorList>
            <person name="Komaki H."/>
            <person name="Tamura T."/>
        </authorList>
    </citation>
    <scope>NUCLEOTIDE SEQUENCE</scope>
    <source>
        <strain evidence="9">NBRC 108556</strain>
    </source>
</reference>
<keyword evidence="10" id="KW-1185">Reference proteome</keyword>
<evidence type="ECO:0000313" key="10">
    <source>
        <dbReference type="Proteomes" id="UP000636960"/>
    </source>
</evidence>
<feature type="compositionally biased region" description="Pro residues" evidence="7">
    <location>
        <begin position="357"/>
        <end position="369"/>
    </location>
</feature>
<proteinExistence type="inferred from homology"/>
<dbReference type="GO" id="GO:0005524">
    <property type="term" value="F:ATP binding"/>
    <property type="evidence" value="ECO:0007669"/>
    <property type="project" value="UniProtKB-KW"/>
</dbReference>
<keyword evidence="4" id="KW-0346">Stress response</keyword>
<gene>
    <name evidence="9" type="ORF">Ari01nite_74440</name>
</gene>
<dbReference type="Gene3D" id="3.90.640.10">
    <property type="entry name" value="Actin, Chain A, domain 4"/>
    <property type="match status" value="1"/>
</dbReference>
<evidence type="ECO:0000256" key="8">
    <source>
        <dbReference type="SAM" id="Phobius"/>
    </source>
</evidence>
<protein>
    <recommendedName>
        <fullName evidence="11">Hsp70 protein</fullName>
    </recommendedName>
</protein>
<evidence type="ECO:0000256" key="7">
    <source>
        <dbReference type="SAM" id="MobiDB-lite"/>
    </source>
</evidence>
<dbReference type="Gene3D" id="3.30.420.40">
    <property type="match status" value="2"/>
</dbReference>
<keyword evidence="3 6" id="KW-0067">ATP-binding</keyword>
<keyword evidence="8" id="KW-0472">Membrane</keyword>
<evidence type="ECO:0000256" key="6">
    <source>
        <dbReference type="RuleBase" id="RU003322"/>
    </source>
</evidence>
<keyword evidence="8" id="KW-1133">Transmembrane helix</keyword>
<dbReference type="InterPro" id="IPR013126">
    <property type="entry name" value="Hsp_70_fam"/>
</dbReference>
<evidence type="ECO:0000256" key="2">
    <source>
        <dbReference type="ARBA" id="ARBA00022741"/>
    </source>
</evidence>
<accession>A0A919K786</accession>
<sequence>MYAVGIDIGTTYTAAAVWRDGRAEIVTLGSHSAAIPSVVFLRADGSVLTGESASRRGLSEPGRVARRFRLRLGDTTPTLLGGAPYSGAALTARMLRSVLDTVAQREGGPPESICLSHPANWGPYQTDLLRQVIRLADVEQPVQLIAEPLAAATFHAQQKGLRPGAVVAVYDLGGHTFDAAVLRKTADGFDFVGQAETVEGLGGLEFDDRVLAHVTAAAGGAPAPNGDDAALERLREECVQAKEALSADTDATIPVLLPNLSTEVRLTRSELEAMVRPALAESAEALLRVVRSAGYAPDGLGSVLLIGGSSRMPIVARMVGEKLGLPVAVDANPKLAVALGAACQAGTAIAGPAPTPAVALPPAPAPAPEPDADEEPTGEIPLAPQPAEDKPPLPKAGVAGRVTIGPSGVVPVPPVLPPVPPAAPSRRWVPLLLAAATVLLLAVSGTIWLLARPDERKDPADAARNLPQSAPPTSASAAAPAPVVPPDEQCTDEMKKSTRWVCLTRATLRGTTFTVYYEAEWNGSEPDIRKGFHLHMYGGDGTRPDEATMGSQAVRHSKYYFEDEEPSVRRTTDSDFTAVGDAGKVCARIAQVGHGLAKASDGSYHTGNCIPIERD</sequence>
<comment type="caution">
    <text evidence="9">The sequence shown here is derived from an EMBL/GenBank/DDBJ whole genome shotgun (WGS) entry which is preliminary data.</text>
</comment>
<name>A0A919K786_9ACTN</name>
<keyword evidence="2 6" id="KW-0547">Nucleotide-binding</keyword>
<keyword evidence="5" id="KW-0143">Chaperone</keyword>
<dbReference type="InterPro" id="IPR043129">
    <property type="entry name" value="ATPase_NBD"/>
</dbReference>
<dbReference type="PANTHER" id="PTHR19375">
    <property type="entry name" value="HEAT SHOCK PROTEIN 70KDA"/>
    <property type="match status" value="1"/>
</dbReference>
<evidence type="ECO:0008006" key="11">
    <source>
        <dbReference type="Google" id="ProtNLM"/>
    </source>
</evidence>
<dbReference type="EMBL" id="BOMV01000078">
    <property type="protein sequence ID" value="GIE99979.1"/>
    <property type="molecule type" value="Genomic_DNA"/>
</dbReference>
<evidence type="ECO:0000256" key="4">
    <source>
        <dbReference type="ARBA" id="ARBA00023016"/>
    </source>
</evidence>
<feature type="region of interest" description="Disordered" evidence="7">
    <location>
        <begin position="357"/>
        <end position="400"/>
    </location>
</feature>
<feature type="transmembrane region" description="Helical" evidence="8">
    <location>
        <begin position="428"/>
        <end position="451"/>
    </location>
</feature>
<feature type="region of interest" description="Disordered" evidence="7">
    <location>
        <begin position="458"/>
        <end position="491"/>
    </location>
</feature>
<dbReference type="Proteomes" id="UP000636960">
    <property type="component" value="Unassembled WGS sequence"/>
</dbReference>
<keyword evidence="8" id="KW-0812">Transmembrane</keyword>
<dbReference type="SUPFAM" id="SSF53067">
    <property type="entry name" value="Actin-like ATPase domain"/>
    <property type="match status" value="2"/>
</dbReference>
<evidence type="ECO:0000313" key="9">
    <source>
        <dbReference type="EMBL" id="GIE99979.1"/>
    </source>
</evidence>